<gene>
    <name evidence="2" type="ORF">PAI11_10840</name>
</gene>
<organism evidence="2 3">
    <name type="scientific">Patulibacter medicamentivorans</name>
    <dbReference type="NCBI Taxonomy" id="1097667"/>
    <lineage>
        <taxon>Bacteria</taxon>
        <taxon>Bacillati</taxon>
        <taxon>Actinomycetota</taxon>
        <taxon>Thermoleophilia</taxon>
        <taxon>Solirubrobacterales</taxon>
        <taxon>Patulibacteraceae</taxon>
        <taxon>Patulibacter</taxon>
    </lineage>
</organism>
<dbReference type="PROSITE" id="PS51186">
    <property type="entry name" value="GNAT"/>
    <property type="match status" value="1"/>
</dbReference>
<dbReference type="CDD" id="cd04301">
    <property type="entry name" value="NAT_SF"/>
    <property type="match status" value="1"/>
</dbReference>
<name>H0E2S1_9ACTN</name>
<dbReference type="OrthoDB" id="4453346at2"/>
<accession>H0E2S1</accession>
<comment type="caution">
    <text evidence="2">The sequence shown here is derived from an EMBL/GenBank/DDBJ whole genome shotgun (WGS) entry which is preliminary data.</text>
</comment>
<dbReference type="InterPro" id="IPR000182">
    <property type="entry name" value="GNAT_dom"/>
</dbReference>
<dbReference type="AlphaFoldDB" id="H0E2S1"/>
<evidence type="ECO:0000259" key="1">
    <source>
        <dbReference type="PROSITE" id="PS51186"/>
    </source>
</evidence>
<dbReference type="EMBL" id="AGUD01000051">
    <property type="protein sequence ID" value="EHN11999.1"/>
    <property type="molecule type" value="Genomic_DNA"/>
</dbReference>
<evidence type="ECO:0000313" key="2">
    <source>
        <dbReference type="EMBL" id="EHN11999.1"/>
    </source>
</evidence>
<proteinExistence type="predicted"/>
<keyword evidence="3" id="KW-1185">Reference proteome</keyword>
<dbReference type="Pfam" id="PF13302">
    <property type="entry name" value="Acetyltransf_3"/>
    <property type="match status" value="1"/>
</dbReference>
<feature type="domain" description="N-acetyltransferase" evidence="1">
    <location>
        <begin position="1"/>
        <end position="159"/>
    </location>
</feature>
<dbReference type="Gene3D" id="3.40.630.30">
    <property type="match status" value="1"/>
</dbReference>
<protein>
    <recommendedName>
        <fullName evidence="1">N-acetyltransferase domain-containing protein</fullName>
    </recommendedName>
</protein>
<dbReference type="InterPro" id="IPR016181">
    <property type="entry name" value="Acyl_CoA_acyltransferase"/>
</dbReference>
<evidence type="ECO:0000313" key="3">
    <source>
        <dbReference type="Proteomes" id="UP000005143"/>
    </source>
</evidence>
<sequence length="167" mass="18703">MDDADFDALLQGLQDPDRPWADGYPLDESLVAAAMVQERRRDSSPGRDVGPWTQYQLILADEGVVVGDFTFLERPGALDRVALITFSIAPQRRGNKYATEAVREIVAWAKGRSDIRGLRADTDLVNPASHQVLRSAGLSVVQDDGDRQVYELRWERPERISRTPVAR</sequence>
<dbReference type="Proteomes" id="UP000005143">
    <property type="component" value="Unassembled WGS sequence"/>
</dbReference>
<dbReference type="SUPFAM" id="SSF55729">
    <property type="entry name" value="Acyl-CoA N-acyltransferases (Nat)"/>
    <property type="match status" value="1"/>
</dbReference>
<reference evidence="2 3" key="1">
    <citation type="journal article" date="2013" name="Biodegradation">
        <title>Quantitative proteomic analysis of ibuprofen-degrading Patulibacter sp. strain I11.</title>
        <authorList>
            <person name="Almeida B."/>
            <person name="Kjeldal H."/>
            <person name="Lolas I."/>
            <person name="Knudsen A.D."/>
            <person name="Carvalho G."/>
            <person name="Nielsen K.L."/>
            <person name="Barreto Crespo M.T."/>
            <person name="Stensballe A."/>
            <person name="Nielsen J.L."/>
        </authorList>
    </citation>
    <scope>NUCLEOTIDE SEQUENCE [LARGE SCALE GENOMIC DNA]</scope>
    <source>
        <strain evidence="2 3">I11</strain>
    </source>
</reference>
<dbReference type="GO" id="GO:0016747">
    <property type="term" value="F:acyltransferase activity, transferring groups other than amino-acyl groups"/>
    <property type="evidence" value="ECO:0007669"/>
    <property type="project" value="InterPro"/>
</dbReference>